<protein>
    <submittedName>
        <fullName evidence="2">Uncharacterized protein</fullName>
    </submittedName>
</protein>
<feature type="transmembrane region" description="Helical" evidence="1">
    <location>
        <begin position="153"/>
        <end position="175"/>
    </location>
</feature>
<name>A0A8J2WU79_9STRA</name>
<feature type="transmembrane region" description="Helical" evidence="1">
    <location>
        <begin position="34"/>
        <end position="53"/>
    </location>
</feature>
<gene>
    <name evidence="2" type="ORF">PECAL_2P15640</name>
</gene>
<dbReference type="Proteomes" id="UP000789595">
    <property type="component" value="Unassembled WGS sequence"/>
</dbReference>
<keyword evidence="3" id="KW-1185">Reference proteome</keyword>
<keyword evidence="1" id="KW-0812">Transmembrane</keyword>
<dbReference type="EMBL" id="CAKKNE010000002">
    <property type="protein sequence ID" value="CAH0368497.1"/>
    <property type="molecule type" value="Genomic_DNA"/>
</dbReference>
<sequence>MMEEKPPDAVEPRPTLSVTLPAAPSMKRAGGAAALLHGLHLLLCVFSNAVYVSNEPGDDVLYPGQGYVFSITDKGKPNVMQRQGSFVVTIQAALLFGFVVSLHALMLEYLGAAREAAEPSQATTLGLHAVMVSLYYFAQNDIWNAIDTSDIKFSMLGFTVFFNFLLALAITGALLQSLARGAQETAEGAQV</sequence>
<accession>A0A8J2WU79</accession>
<proteinExistence type="predicted"/>
<keyword evidence="1" id="KW-0472">Membrane</keyword>
<evidence type="ECO:0000256" key="1">
    <source>
        <dbReference type="SAM" id="Phobius"/>
    </source>
</evidence>
<keyword evidence="1" id="KW-1133">Transmembrane helix</keyword>
<organism evidence="2 3">
    <name type="scientific">Pelagomonas calceolata</name>
    <dbReference type="NCBI Taxonomy" id="35677"/>
    <lineage>
        <taxon>Eukaryota</taxon>
        <taxon>Sar</taxon>
        <taxon>Stramenopiles</taxon>
        <taxon>Ochrophyta</taxon>
        <taxon>Pelagophyceae</taxon>
        <taxon>Pelagomonadales</taxon>
        <taxon>Pelagomonadaceae</taxon>
        <taxon>Pelagomonas</taxon>
    </lineage>
</organism>
<comment type="caution">
    <text evidence="2">The sequence shown here is derived from an EMBL/GenBank/DDBJ whole genome shotgun (WGS) entry which is preliminary data.</text>
</comment>
<evidence type="ECO:0000313" key="3">
    <source>
        <dbReference type="Proteomes" id="UP000789595"/>
    </source>
</evidence>
<dbReference type="AlphaFoldDB" id="A0A8J2WU79"/>
<reference evidence="2" key="1">
    <citation type="submission" date="2021-11" db="EMBL/GenBank/DDBJ databases">
        <authorList>
            <consortium name="Genoscope - CEA"/>
            <person name="William W."/>
        </authorList>
    </citation>
    <scope>NUCLEOTIDE SEQUENCE</scope>
</reference>
<evidence type="ECO:0000313" key="2">
    <source>
        <dbReference type="EMBL" id="CAH0368497.1"/>
    </source>
</evidence>
<feature type="transmembrane region" description="Helical" evidence="1">
    <location>
        <begin position="86"/>
        <end position="110"/>
    </location>
</feature>